<proteinExistence type="predicted"/>
<dbReference type="Proteomes" id="UP000242791">
    <property type="component" value="Unassembled WGS sequence"/>
</dbReference>
<sequence>MALTKPCLHPLHLRSTGAAVLLMPTIWARQGPLRQADGLRILRGESRHHTLPAPQGCGQGEVRSVRPKSLRLRTDMQGAWGGGGTHAAAACYLPLALALPKDGGVHITTDLLTPKQCGFHGTLSNASRGGGSCSPQTR</sequence>
<protein>
    <submittedName>
        <fullName evidence="1">Uncharacterized protein</fullName>
    </submittedName>
</protein>
<comment type="caution">
    <text evidence="1">The sequence shown here is derived from an EMBL/GenBank/DDBJ whole genome shotgun (WGS) entry which is preliminary data.</text>
</comment>
<reference evidence="1 2" key="1">
    <citation type="submission" date="2015-08" db="EMBL/GenBank/DDBJ databases">
        <title>Emmonsia species relationships and genome sequence.</title>
        <authorList>
            <person name="Cuomo C.A."/>
            <person name="Schwartz I.S."/>
            <person name="Kenyon C."/>
            <person name="De Hoog G.S."/>
            <person name="Govender N.P."/>
            <person name="Botha A."/>
            <person name="Moreno L."/>
            <person name="De Vries M."/>
            <person name="Munoz J.F."/>
            <person name="Stielow J.B."/>
        </authorList>
    </citation>
    <scope>NUCLEOTIDE SEQUENCE [LARGE SCALE GENOMIC DNA]</scope>
    <source>
        <strain evidence="1 2">EI222</strain>
    </source>
</reference>
<gene>
    <name evidence="1" type="ORF">ACJ73_09128</name>
</gene>
<dbReference type="EMBL" id="LGTZ01002424">
    <property type="protein sequence ID" value="OJD14007.1"/>
    <property type="molecule type" value="Genomic_DNA"/>
</dbReference>
<name>A0A1J9QD02_9EURO</name>
<evidence type="ECO:0000313" key="2">
    <source>
        <dbReference type="Proteomes" id="UP000242791"/>
    </source>
</evidence>
<evidence type="ECO:0000313" key="1">
    <source>
        <dbReference type="EMBL" id="OJD14007.1"/>
    </source>
</evidence>
<organism evidence="1 2">
    <name type="scientific">Blastomyces percursus</name>
    <dbReference type="NCBI Taxonomy" id="1658174"/>
    <lineage>
        <taxon>Eukaryota</taxon>
        <taxon>Fungi</taxon>
        <taxon>Dikarya</taxon>
        <taxon>Ascomycota</taxon>
        <taxon>Pezizomycotina</taxon>
        <taxon>Eurotiomycetes</taxon>
        <taxon>Eurotiomycetidae</taxon>
        <taxon>Onygenales</taxon>
        <taxon>Ajellomycetaceae</taxon>
        <taxon>Blastomyces</taxon>
    </lineage>
</organism>
<accession>A0A1J9QD02</accession>
<dbReference type="VEuPathDB" id="FungiDB:ACJ73_09128"/>
<dbReference type="AlphaFoldDB" id="A0A1J9QD02"/>
<keyword evidence="2" id="KW-1185">Reference proteome</keyword>